<dbReference type="InterPro" id="IPR043129">
    <property type="entry name" value="ATPase_NBD"/>
</dbReference>
<organism evidence="3 4">
    <name type="scientific">Myodes glareolus</name>
    <name type="common">Bank vole</name>
    <name type="synonym">Clethrionomys glareolus</name>
    <dbReference type="NCBI Taxonomy" id="447135"/>
    <lineage>
        <taxon>Eukaryota</taxon>
        <taxon>Metazoa</taxon>
        <taxon>Chordata</taxon>
        <taxon>Craniata</taxon>
        <taxon>Vertebrata</taxon>
        <taxon>Euteleostomi</taxon>
        <taxon>Mammalia</taxon>
        <taxon>Eutheria</taxon>
        <taxon>Euarchontoglires</taxon>
        <taxon>Glires</taxon>
        <taxon>Rodentia</taxon>
        <taxon>Myomorpha</taxon>
        <taxon>Muroidea</taxon>
        <taxon>Cricetidae</taxon>
        <taxon>Arvicolinae</taxon>
        <taxon>Myodes</taxon>
    </lineage>
</organism>
<evidence type="ECO:0000256" key="1">
    <source>
        <dbReference type="RuleBase" id="RU000487"/>
    </source>
</evidence>
<evidence type="ECO:0000256" key="2">
    <source>
        <dbReference type="SAM" id="MobiDB-lite"/>
    </source>
</evidence>
<dbReference type="InterPro" id="IPR004000">
    <property type="entry name" value="Actin"/>
</dbReference>
<dbReference type="EMBL" id="JBBHLL010000060">
    <property type="protein sequence ID" value="KAK7822175.1"/>
    <property type="molecule type" value="Genomic_DNA"/>
</dbReference>
<accession>A0AAW0J6B7</accession>
<dbReference type="PANTHER" id="PTHR11937">
    <property type="entry name" value="ACTIN"/>
    <property type="match status" value="1"/>
</dbReference>
<dbReference type="SUPFAM" id="SSF53067">
    <property type="entry name" value="Actin-like ATPase domain"/>
    <property type="match status" value="2"/>
</dbReference>
<protein>
    <recommendedName>
        <fullName evidence="5">Actin</fullName>
    </recommendedName>
</protein>
<dbReference type="Pfam" id="PF00022">
    <property type="entry name" value="Actin"/>
    <property type="match status" value="2"/>
</dbReference>
<gene>
    <name evidence="3" type="ORF">U0070_000739</name>
</gene>
<comment type="caution">
    <text evidence="3">The sequence shown here is derived from an EMBL/GenBank/DDBJ whole genome shotgun (WGS) entry which is preliminary data.</text>
</comment>
<dbReference type="FunFam" id="3.30.420.40:FF:000404">
    <property type="entry name" value="Major actin"/>
    <property type="match status" value="1"/>
</dbReference>
<evidence type="ECO:0000313" key="4">
    <source>
        <dbReference type="Proteomes" id="UP001488838"/>
    </source>
</evidence>
<keyword evidence="4" id="KW-1185">Reference proteome</keyword>
<proteinExistence type="inferred from homology"/>
<reference evidence="3 4" key="1">
    <citation type="journal article" date="2023" name="bioRxiv">
        <title>Conserved and derived expression patterns and positive selection on dental genes reveal complex evolutionary context of ever-growing rodent molars.</title>
        <authorList>
            <person name="Calamari Z.T."/>
            <person name="Song A."/>
            <person name="Cohen E."/>
            <person name="Akter M."/>
            <person name="Roy R.D."/>
            <person name="Hallikas O."/>
            <person name="Christensen M.M."/>
            <person name="Li P."/>
            <person name="Marangoni P."/>
            <person name="Jernvall J."/>
            <person name="Klein O.D."/>
        </authorList>
    </citation>
    <scope>NUCLEOTIDE SEQUENCE [LARGE SCALE GENOMIC DNA]</scope>
    <source>
        <strain evidence="3">V071</strain>
    </source>
</reference>
<evidence type="ECO:0000313" key="3">
    <source>
        <dbReference type="EMBL" id="KAK7822175.1"/>
    </source>
</evidence>
<evidence type="ECO:0008006" key="5">
    <source>
        <dbReference type="Google" id="ProtNLM"/>
    </source>
</evidence>
<dbReference type="SMART" id="SM00268">
    <property type="entry name" value="ACTIN"/>
    <property type="match status" value="1"/>
</dbReference>
<dbReference type="Gene3D" id="3.30.420.40">
    <property type="match status" value="1"/>
</dbReference>
<feature type="region of interest" description="Disordered" evidence="2">
    <location>
        <begin position="185"/>
        <end position="207"/>
    </location>
</feature>
<sequence>MTQIMFETFNTPVIYIAIQTVLSLYASGHTTGIVIDSGDGVTYTVPIYKGCALPHAILSLDLAGRDMADYLMKILTEQGYSFTTTTEGSLPAFLPIHETTFNSIMKCDMDILKGLYANTVLSGGTTMYPGIADRMQKEITALAPSTMKIKIMAPPECKHSVWIGSFILASLSSFQQMWISKQECAESSSPSSTASASRWTEQVPGMS</sequence>
<name>A0AAW0J6B7_MYOGA</name>
<dbReference type="Proteomes" id="UP001488838">
    <property type="component" value="Unassembled WGS sequence"/>
</dbReference>
<feature type="compositionally biased region" description="Low complexity" evidence="2">
    <location>
        <begin position="185"/>
        <end position="197"/>
    </location>
</feature>
<comment type="similarity">
    <text evidence="1">Belongs to the actin family.</text>
</comment>
<dbReference type="AlphaFoldDB" id="A0AAW0J6B7"/>